<feature type="chain" id="PRO_5040439458" evidence="1">
    <location>
        <begin position="23"/>
        <end position="95"/>
    </location>
</feature>
<sequence>MSAITFFAKVSLLFLLLVSAVAVNTGQVTFYTPVLTSSSDSQGCYMTCRCATWYQSCADCCANASLFLRRRIPEISIAFTASVNAVRAFEGCDPA</sequence>
<evidence type="ECO:0000313" key="2">
    <source>
        <dbReference type="EMBL" id="GLB36774.1"/>
    </source>
</evidence>
<gene>
    <name evidence="2" type="ORF">LshimejAT787_0310610</name>
</gene>
<dbReference type="AlphaFoldDB" id="A0A9P3UJA9"/>
<organism evidence="2 3">
    <name type="scientific">Lyophyllum shimeji</name>
    <name type="common">Hon-shimeji</name>
    <name type="synonym">Tricholoma shimeji</name>
    <dbReference type="NCBI Taxonomy" id="47721"/>
    <lineage>
        <taxon>Eukaryota</taxon>
        <taxon>Fungi</taxon>
        <taxon>Dikarya</taxon>
        <taxon>Basidiomycota</taxon>
        <taxon>Agaricomycotina</taxon>
        <taxon>Agaricomycetes</taxon>
        <taxon>Agaricomycetidae</taxon>
        <taxon>Agaricales</taxon>
        <taxon>Tricholomatineae</taxon>
        <taxon>Lyophyllaceae</taxon>
        <taxon>Lyophyllum</taxon>
    </lineage>
</organism>
<dbReference type="Proteomes" id="UP001063166">
    <property type="component" value="Unassembled WGS sequence"/>
</dbReference>
<comment type="caution">
    <text evidence="2">The sequence shown here is derived from an EMBL/GenBank/DDBJ whole genome shotgun (WGS) entry which is preliminary data.</text>
</comment>
<keyword evidence="3" id="KW-1185">Reference proteome</keyword>
<dbReference type="EMBL" id="BRPK01000003">
    <property type="protein sequence ID" value="GLB36774.1"/>
    <property type="molecule type" value="Genomic_DNA"/>
</dbReference>
<feature type="signal peptide" evidence="1">
    <location>
        <begin position="1"/>
        <end position="22"/>
    </location>
</feature>
<accession>A0A9P3UJA9</accession>
<evidence type="ECO:0000313" key="3">
    <source>
        <dbReference type="Proteomes" id="UP001063166"/>
    </source>
</evidence>
<name>A0A9P3UJA9_LYOSH</name>
<protein>
    <submittedName>
        <fullName evidence="2">Uncharacterized protein</fullName>
    </submittedName>
</protein>
<keyword evidence="1" id="KW-0732">Signal</keyword>
<reference evidence="2" key="1">
    <citation type="submission" date="2022-07" db="EMBL/GenBank/DDBJ databases">
        <title>The genome of Lyophyllum shimeji provides insight into the initial evolution of ectomycorrhizal fungal genome.</title>
        <authorList>
            <person name="Kobayashi Y."/>
            <person name="Shibata T."/>
            <person name="Hirakawa H."/>
            <person name="Shigenobu S."/>
            <person name="Nishiyama T."/>
            <person name="Yamada A."/>
            <person name="Hasebe M."/>
            <person name="Kawaguchi M."/>
        </authorList>
    </citation>
    <scope>NUCLEOTIDE SEQUENCE</scope>
    <source>
        <strain evidence="2">AT787</strain>
    </source>
</reference>
<evidence type="ECO:0000256" key="1">
    <source>
        <dbReference type="SAM" id="SignalP"/>
    </source>
</evidence>
<proteinExistence type="predicted"/>